<dbReference type="RefSeq" id="WP_144260420.1">
    <property type="nucleotide sequence ID" value="NZ_QMDX01000001.1"/>
</dbReference>
<dbReference type="InterPro" id="IPR035994">
    <property type="entry name" value="Nucleoside_phosphorylase_sf"/>
</dbReference>
<dbReference type="InterPro" id="IPR018099">
    <property type="entry name" value="Purine_phosphorylase-2_CS"/>
</dbReference>
<feature type="binding site" evidence="5">
    <location>
        <position position="9"/>
    </location>
    <ligand>
        <name>phosphate</name>
        <dbReference type="ChEBI" id="CHEBI:43474"/>
    </ligand>
</feature>
<dbReference type="Pfam" id="PF01048">
    <property type="entry name" value="PNP_UDP_1"/>
    <property type="match status" value="1"/>
</dbReference>
<dbReference type="InterPro" id="IPR010044">
    <property type="entry name" value="MTAP"/>
</dbReference>
<comment type="caution">
    <text evidence="7">The sequence shown here is derived from an EMBL/GenBank/DDBJ whole genome shotgun (WGS) entry which is preliminary data.</text>
</comment>
<evidence type="ECO:0000259" key="6">
    <source>
        <dbReference type="Pfam" id="PF01048"/>
    </source>
</evidence>
<dbReference type="PROSITE" id="PS01240">
    <property type="entry name" value="PNP_MTAP_2"/>
    <property type="match status" value="1"/>
</dbReference>
<dbReference type="PANTHER" id="PTHR42679:SF2">
    <property type="entry name" value="S-METHYL-5'-THIOADENOSINE PHOSPHORYLASE"/>
    <property type="match status" value="1"/>
</dbReference>
<dbReference type="FunFam" id="3.40.50.1580:FF:000012">
    <property type="entry name" value="Probable 6-oxopurine nucleoside phosphorylase"/>
    <property type="match status" value="1"/>
</dbReference>
<dbReference type="CDD" id="cd09010">
    <property type="entry name" value="MTAP_SsMTAPII_like_MTIP"/>
    <property type="match status" value="1"/>
</dbReference>
<evidence type="ECO:0000256" key="1">
    <source>
        <dbReference type="ARBA" id="ARBA00022676"/>
    </source>
</evidence>
<comment type="subunit">
    <text evidence="4 5">Homohexamer. Dimer of a homotrimer.</text>
</comment>
<proteinExistence type="inferred from homology"/>
<evidence type="ECO:0000256" key="4">
    <source>
        <dbReference type="ARBA" id="ARBA00063054"/>
    </source>
</evidence>
<organism evidence="7 8">
    <name type="scientific">Haloglomus irregulare</name>
    <dbReference type="NCBI Taxonomy" id="2234134"/>
    <lineage>
        <taxon>Archaea</taxon>
        <taxon>Methanobacteriati</taxon>
        <taxon>Methanobacteriota</taxon>
        <taxon>Stenosarchaea group</taxon>
        <taxon>Halobacteria</taxon>
        <taxon>Halobacteriales</taxon>
        <taxon>Natronomonadaceae</taxon>
        <taxon>Haloglomus</taxon>
    </lineage>
</organism>
<evidence type="ECO:0000313" key="8">
    <source>
        <dbReference type="Proteomes" id="UP000319894"/>
    </source>
</evidence>
<comment type="function">
    <text evidence="5">Purine nucleoside phosphorylase involved in purine salvage.</text>
</comment>
<feature type="domain" description="Nucleoside phosphorylase" evidence="6">
    <location>
        <begin position="2"/>
        <end position="240"/>
    </location>
</feature>
<dbReference type="NCBIfam" id="TIGR01694">
    <property type="entry name" value="MTAP"/>
    <property type="match status" value="1"/>
</dbReference>
<dbReference type="UniPathway" id="UPA00606"/>
<feature type="binding site" evidence="5">
    <location>
        <position position="183"/>
    </location>
    <ligand>
        <name>phosphate</name>
        <dbReference type="ChEBI" id="CHEBI:43474"/>
    </ligand>
</feature>
<reference evidence="7 8" key="1">
    <citation type="submission" date="2018-06" db="EMBL/GenBank/DDBJ databases">
        <title>Natronomonas sp. F16-60 a new haloarchaeon isolated from a solar saltern of Isla Cristina, Huelva, Spain.</title>
        <authorList>
            <person name="Duran-Viseras A."/>
            <person name="Sanchez-Porro C."/>
            <person name="Ventosa A."/>
        </authorList>
    </citation>
    <scope>NUCLEOTIDE SEQUENCE [LARGE SCALE GENOMIC DNA]</scope>
    <source>
        <strain evidence="7 8">F16-60</strain>
    </source>
</reference>
<dbReference type="GO" id="GO:0005829">
    <property type="term" value="C:cytosol"/>
    <property type="evidence" value="ECO:0007669"/>
    <property type="project" value="TreeGrafter"/>
</dbReference>
<comment type="pathway">
    <text evidence="5">Purine metabolism; purine nucleoside salvage.</text>
</comment>
<dbReference type="GO" id="GO:0019509">
    <property type="term" value="P:L-methionine salvage from methylthioadenosine"/>
    <property type="evidence" value="ECO:0007669"/>
    <property type="project" value="TreeGrafter"/>
</dbReference>
<dbReference type="PANTHER" id="PTHR42679">
    <property type="entry name" value="S-METHYL-5'-THIOADENOSINE PHOSPHORYLASE"/>
    <property type="match status" value="1"/>
</dbReference>
<sequence>MTVGIIGGSGVYEALDLENEATRYVETPFGEPSGTLTVGELAGEEVVFLPRHGRNHELSPTDLPYRANVHALKQVGVDRVFATNAVGSLREDLPPRTLVVPDQYFDRTKHRPMSFFGDGVVAHLSMAEPYCPHMREHLVACGDATDADLVEDGTYVCIEGPQFSTRAESEFYRANDWDVIGMTTVPEANLAREAELCYVPLTGITDYDVWRDESVTLAEVQANAAANEGAINAVLERAIRDLPAERDCDCGSALAGAITTPVEAIPAGTREPLELLAGEYLDTQ</sequence>
<evidence type="ECO:0000256" key="5">
    <source>
        <dbReference type="HAMAP-Rule" id="MF_01963"/>
    </source>
</evidence>
<accession>A0A554NF62</accession>
<gene>
    <name evidence="7" type="primary">mtnP</name>
    <name evidence="7" type="ORF">DP107_01815</name>
</gene>
<dbReference type="OrthoDB" id="7681at2157"/>
<protein>
    <recommendedName>
        <fullName evidence="5">Purine nucleoside phosphorylase</fullName>
        <shortName evidence="5">PNP</shortName>
        <ecNumber evidence="5">2.4.2.1</ecNumber>
    </recommendedName>
</protein>
<feature type="site" description="Important for substrate specificity" evidence="5">
    <location>
        <position position="217"/>
    </location>
</feature>
<feature type="binding site" evidence="5">
    <location>
        <begin position="206"/>
        <end position="208"/>
    </location>
    <ligand>
        <name>substrate</name>
    </ligand>
</feature>
<dbReference type="InterPro" id="IPR000845">
    <property type="entry name" value="Nucleoside_phosphorylase_d"/>
</dbReference>
<dbReference type="InParanoid" id="A0A554NF62"/>
<comment type="similarity">
    <text evidence="5">Belongs to the PNP/MTAP phosphorylase family. MTAP subfamily.</text>
</comment>
<dbReference type="Gene3D" id="3.40.50.1580">
    <property type="entry name" value="Nucleoside phosphorylase domain"/>
    <property type="match status" value="1"/>
</dbReference>
<keyword evidence="1 5" id="KW-0328">Glycosyltransferase</keyword>
<dbReference type="SUPFAM" id="SSF53167">
    <property type="entry name" value="Purine and uridine phosphorylases"/>
    <property type="match status" value="1"/>
</dbReference>
<evidence type="ECO:0000313" key="7">
    <source>
        <dbReference type="EMBL" id="TSD15945.1"/>
    </source>
</evidence>
<comment type="caution">
    <text evidence="5">Lacks conserved residue(s) required for the propagation of feature annotation.</text>
</comment>
<feature type="binding site" evidence="5">
    <location>
        <position position="182"/>
    </location>
    <ligand>
        <name>substrate</name>
    </ligand>
</feature>
<feature type="site" description="Important for substrate specificity" evidence="5">
    <location>
        <position position="164"/>
    </location>
</feature>
<keyword evidence="3 5" id="KW-0660">Purine salvage</keyword>
<dbReference type="Proteomes" id="UP000319894">
    <property type="component" value="Unassembled WGS sequence"/>
</dbReference>
<dbReference type="AlphaFoldDB" id="A0A554NF62"/>
<comment type="catalytic activity">
    <reaction evidence="5">
        <text>a purine D-ribonucleoside + phosphate = a purine nucleobase + alpha-D-ribose 1-phosphate</text>
        <dbReference type="Rhea" id="RHEA:19805"/>
        <dbReference type="ChEBI" id="CHEBI:26386"/>
        <dbReference type="ChEBI" id="CHEBI:43474"/>
        <dbReference type="ChEBI" id="CHEBI:57720"/>
        <dbReference type="ChEBI" id="CHEBI:142355"/>
        <dbReference type="EC" id="2.4.2.1"/>
    </reaction>
</comment>
<feature type="binding site" evidence="5">
    <location>
        <begin position="51"/>
        <end position="52"/>
    </location>
    <ligand>
        <name>phosphate</name>
        <dbReference type="ChEBI" id="CHEBI:43474"/>
    </ligand>
</feature>
<comment type="miscellaneous">
    <text evidence="5">Although this enzyme belongs to the family of MTA phosphorylases based on sequence homology, it lacks several conserved amino acids in the substrate binding pocket that confer specificity towards MTA.</text>
</comment>
<name>A0A554NF62_9EURY</name>
<dbReference type="GO" id="GO:0006166">
    <property type="term" value="P:purine ribonucleoside salvage"/>
    <property type="evidence" value="ECO:0007669"/>
    <property type="project" value="UniProtKB-UniRule"/>
</dbReference>
<keyword evidence="8" id="KW-1185">Reference proteome</keyword>
<dbReference type="EMBL" id="QMDX01000001">
    <property type="protein sequence ID" value="TSD15945.1"/>
    <property type="molecule type" value="Genomic_DNA"/>
</dbReference>
<dbReference type="FunCoup" id="A0A554NF62">
    <property type="interactions" value="131"/>
</dbReference>
<dbReference type="HAMAP" id="MF_01963">
    <property type="entry name" value="MTAP"/>
    <property type="match status" value="1"/>
</dbReference>
<dbReference type="EC" id="2.4.2.1" evidence="5"/>
<dbReference type="GO" id="GO:0017061">
    <property type="term" value="F:S-methyl-5-thioadenosine phosphorylase activity"/>
    <property type="evidence" value="ECO:0007669"/>
    <property type="project" value="InterPro"/>
</dbReference>
<evidence type="ECO:0000256" key="3">
    <source>
        <dbReference type="ARBA" id="ARBA00022726"/>
    </source>
</evidence>
<evidence type="ECO:0000256" key="2">
    <source>
        <dbReference type="ARBA" id="ARBA00022679"/>
    </source>
</evidence>
<keyword evidence="2 5" id="KW-0808">Transferase</keyword>